<name>A9DYR6_9FLAO</name>
<dbReference type="PROSITE" id="PS51257">
    <property type="entry name" value="PROKAR_LIPOPROTEIN"/>
    <property type="match status" value="1"/>
</dbReference>
<dbReference type="SUPFAM" id="SSF117070">
    <property type="entry name" value="LEA14-like"/>
    <property type="match status" value="1"/>
</dbReference>
<evidence type="ECO:0000313" key="2">
    <source>
        <dbReference type="Proteomes" id="UP000002945"/>
    </source>
</evidence>
<evidence type="ECO:0008006" key="3">
    <source>
        <dbReference type="Google" id="ProtNLM"/>
    </source>
</evidence>
<proteinExistence type="predicted"/>
<evidence type="ECO:0000313" key="1">
    <source>
        <dbReference type="EMBL" id="EDP96169.1"/>
    </source>
</evidence>
<dbReference type="eggNOG" id="ENOG50310IS">
    <property type="taxonomic scope" value="Bacteria"/>
</dbReference>
<organism evidence="1 2">
    <name type="scientific">Kordia algicida OT-1</name>
    <dbReference type="NCBI Taxonomy" id="391587"/>
    <lineage>
        <taxon>Bacteria</taxon>
        <taxon>Pseudomonadati</taxon>
        <taxon>Bacteroidota</taxon>
        <taxon>Flavobacteriia</taxon>
        <taxon>Flavobacteriales</taxon>
        <taxon>Flavobacteriaceae</taxon>
        <taxon>Kordia</taxon>
    </lineage>
</organism>
<dbReference type="AlphaFoldDB" id="A9DYR6"/>
<dbReference type="Proteomes" id="UP000002945">
    <property type="component" value="Unassembled WGS sequence"/>
</dbReference>
<accession>A9DYR6</accession>
<dbReference type="HOGENOM" id="CLU_1729069_0_0_10"/>
<dbReference type="STRING" id="391587.KAOT1_08368"/>
<reference evidence="1 2" key="1">
    <citation type="journal article" date="2011" name="J. Bacteriol.">
        <title>Genome sequence of the algicidal bacterium Kordia algicida OT-1.</title>
        <authorList>
            <person name="Lee H.S."/>
            <person name="Kang S.G."/>
            <person name="Kwon K.K."/>
            <person name="Lee J.H."/>
            <person name="Kim S.J."/>
        </authorList>
    </citation>
    <scope>NUCLEOTIDE SEQUENCE [LARGE SCALE GENOMIC DNA]</scope>
    <source>
        <strain evidence="1 2">OT-1</strain>
    </source>
</reference>
<protein>
    <recommendedName>
        <fullName evidence="3">Late embryogenesis abundant protein LEA-2 subgroup domain-containing protein</fullName>
    </recommendedName>
</protein>
<dbReference type="RefSeq" id="WP_007094239.1">
    <property type="nucleotide sequence ID" value="NZ_CP142125.1"/>
</dbReference>
<gene>
    <name evidence="1" type="ORF">KAOT1_08368</name>
</gene>
<dbReference type="EMBL" id="ABIB01000005">
    <property type="protein sequence ID" value="EDP96169.1"/>
    <property type="molecule type" value="Genomic_DNA"/>
</dbReference>
<dbReference type="Gene3D" id="2.60.40.1820">
    <property type="match status" value="1"/>
</dbReference>
<dbReference type="OrthoDB" id="1144002at2"/>
<keyword evidence="2" id="KW-1185">Reference proteome</keyword>
<comment type="caution">
    <text evidence="1">The sequence shown here is derived from an EMBL/GenBank/DDBJ whole genome shotgun (WGS) entry which is preliminary data.</text>
</comment>
<sequence>MKKLIIIPLLLLLVSCVVKEKPLFVKVDNMQVVSSSLDSIVLTADAYFLNQNDVGGSLESKNIDVIIDGIPVAKMSSKVFDVPARDEFTIPLKVVVPTKEVFEKNKGGLLGGILNSLVNKKMNVQYKGTITYTKFGFSYDYEVDRTQEVKIKI</sequence>